<dbReference type="EMBL" id="JBCGDO010000023">
    <property type="protein sequence ID" value="MEM0543696.1"/>
    <property type="molecule type" value="Genomic_DNA"/>
</dbReference>
<keyword evidence="3" id="KW-1185">Reference proteome</keyword>
<sequence length="385" mass="46737">MDEQDYDSKIDKYTKEKLAKDRQLLEEEKELKIKWRNEIDQNEQLQLYLSNYQKKSAEDFIVHYINQKYQVYRYGDMYIQIDEEQRSKWIDIAHEHLKAILQKKLFDLQCQWRAEEIKLNFIEKCIDFHKWENEIFNCPLVKPISEAEIKMYKTFLLKSKIDFANGFSAENWQDYDSIKEVYLSSEKKDDNSIPTWYQYHFNKTGSSKLLLLPDIRGEKEEFYIKIWREHENKKIKEKLKDQPIKLTDNRPYLSSYNDEVTAYLFDHFEDYETQKRYHYYKMAMDDTEDTFHYEDIFRELIEQNESIPIKSNNNIKEAVVAAYNSYYAKKIAEHLPLAYEQYLLNRKMGFVIRGDKDFFGELDDMYTKSILGGRELNGEPRDFNF</sequence>
<name>A0ABU9N8S4_9FLAO</name>
<reference evidence="2 3" key="1">
    <citation type="submission" date="2024-03" db="EMBL/GenBank/DDBJ databases">
        <title>Two novel species of the genus Flavobacterium exhibiting potentially degradation of complex polysaccharides.</title>
        <authorList>
            <person name="Lian X."/>
        </authorList>
    </citation>
    <scope>NUCLEOTIDE SEQUENCE [LARGE SCALE GENOMIC DNA]</scope>
    <source>
        <strain evidence="3">j3</strain>
    </source>
</reference>
<evidence type="ECO:0000256" key="1">
    <source>
        <dbReference type="SAM" id="Coils"/>
    </source>
</evidence>
<comment type="caution">
    <text evidence="2">The sequence shown here is derived from an EMBL/GenBank/DDBJ whole genome shotgun (WGS) entry which is preliminary data.</text>
</comment>
<dbReference type="RefSeq" id="WP_342696875.1">
    <property type="nucleotide sequence ID" value="NZ_JBCGDO010000023.1"/>
</dbReference>
<evidence type="ECO:0000313" key="2">
    <source>
        <dbReference type="EMBL" id="MEM0543696.1"/>
    </source>
</evidence>
<proteinExistence type="predicted"/>
<evidence type="ECO:0000313" key="3">
    <source>
        <dbReference type="Proteomes" id="UP001460072"/>
    </source>
</evidence>
<organism evidence="2 3">
    <name type="scientific">Flavobacterium aureirubrum</name>
    <dbReference type="NCBI Taxonomy" id="3133147"/>
    <lineage>
        <taxon>Bacteria</taxon>
        <taxon>Pseudomonadati</taxon>
        <taxon>Bacteroidota</taxon>
        <taxon>Flavobacteriia</taxon>
        <taxon>Flavobacteriales</taxon>
        <taxon>Flavobacteriaceae</taxon>
        <taxon>Flavobacterium</taxon>
    </lineage>
</organism>
<protein>
    <submittedName>
        <fullName evidence="2">Uncharacterized protein</fullName>
    </submittedName>
</protein>
<gene>
    <name evidence="2" type="ORF">WFZ85_13820</name>
</gene>
<feature type="coiled-coil region" evidence="1">
    <location>
        <begin position="10"/>
        <end position="45"/>
    </location>
</feature>
<keyword evidence="1" id="KW-0175">Coiled coil</keyword>
<dbReference type="Proteomes" id="UP001460072">
    <property type="component" value="Unassembled WGS sequence"/>
</dbReference>
<accession>A0ABU9N8S4</accession>